<feature type="domain" description="TerD" evidence="2">
    <location>
        <begin position="1"/>
        <end position="183"/>
    </location>
</feature>
<evidence type="ECO:0000313" key="4">
    <source>
        <dbReference type="Proteomes" id="UP000698059"/>
    </source>
</evidence>
<sequence length="196" mass="20559">MSINLSKGQSINLEKSTGAGLTHVRLGLGWDTKVTHKKTLFGGTKSIQRDIDLDASALLVSADGVQEIVYFSQLRSRDGSVVHSGDNRSGEGAGDDESISVNLASVPASIQHVVFTVNSYSGESFTEVENAYVRVVDTTARDAELARFTLSGSGPHTALVMARVSRTAAGWAFTAIGTPGNGRVAQELVPLALGAL</sequence>
<proteinExistence type="predicted"/>
<organism evidence="3 4">
    <name type="scientific">Oerskovia jenensis</name>
    <dbReference type="NCBI Taxonomy" id="162169"/>
    <lineage>
        <taxon>Bacteria</taxon>
        <taxon>Bacillati</taxon>
        <taxon>Actinomycetota</taxon>
        <taxon>Actinomycetes</taxon>
        <taxon>Micrococcales</taxon>
        <taxon>Cellulomonadaceae</taxon>
        <taxon>Oerskovia</taxon>
    </lineage>
</organism>
<protein>
    <submittedName>
        <fullName evidence="3">Tellurium resistance protein TerZ</fullName>
    </submittedName>
</protein>
<evidence type="ECO:0000259" key="2">
    <source>
        <dbReference type="Pfam" id="PF02342"/>
    </source>
</evidence>
<dbReference type="PANTHER" id="PTHR32097">
    <property type="entry name" value="CAMP-BINDING PROTEIN 1-RELATED"/>
    <property type="match status" value="1"/>
</dbReference>
<keyword evidence="4" id="KW-1185">Reference proteome</keyword>
<accession>A0ABS2LF75</accession>
<dbReference type="Proteomes" id="UP000698059">
    <property type="component" value="Unassembled WGS sequence"/>
</dbReference>
<comment type="caution">
    <text evidence="3">The sequence shown here is derived from an EMBL/GenBank/DDBJ whole genome shotgun (WGS) entry which is preliminary data.</text>
</comment>
<dbReference type="CDD" id="cd06974">
    <property type="entry name" value="TerD_like"/>
    <property type="match status" value="1"/>
</dbReference>
<dbReference type="RefSeq" id="WP_205307066.1">
    <property type="nucleotide sequence ID" value="NZ_BAAAVF010000009.1"/>
</dbReference>
<dbReference type="Pfam" id="PF02342">
    <property type="entry name" value="TerD"/>
    <property type="match status" value="1"/>
</dbReference>
<reference evidence="3 4" key="1">
    <citation type="submission" date="2021-01" db="EMBL/GenBank/DDBJ databases">
        <title>Sequencing the genomes of 1000 actinobacteria strains.</title>
        <authorList>
            <person name="Klenk H.-P."/>
        </authorList>
    </citation>
    <scope>NUCLEOTIDE SEQUENCE [LARGE SCALE GENOMIC DNA]</scope>
    <source>
        <strain evidence="3 4">DSM 46000</strain>
    </source>
</reference>
<dbReference type="Gene3D" id="2.60.60.30">
    <property type="entry name" value="sav2460 like domains"/>
    <property type="match status" value="1"/>
</dbReference>
<gene>
    <name evidence="3" type="ORF">JOD49_001996</name>
</gene>
<dbReference type="InterPro" id="IPR003325">
    <property type="entry name" value="TerD"/>
</dbReference>
<dbReference type="InterPro" id="IPR051324">
    <property type="entry name" value="Stress/Tellurium_Resist"/>
</dbReference>
<evidence type="ECO:0000313" key="3">
    <source>
        <dbReference type="EMBL" id="MBM7479076.1"/>
    </source>
</evidence>
<feature type="region of interest" description="Disordered" evidence="1">
    <location>
        <begin position="79"/>
        <end position="98"/>
    </location>
</feature>
<evidence type="ECO:0000256" key="1">
    <source>
        <dbReference type="SAM" id="MobiDB-lite"/>
    </source>
</evidence>
<dbReference type="PANTHER" id="PTHR32097:SF17">
    <property type="entry name" value="CAMP-BINDING PROTEIN 1-RELATED"/>
    <property type="match status" value="1"/>
</dbReference>
<dbReference type="EMBL" id="JAFBBO010000001">
    <property type="protein sequence ID" value="MBM7479076.1"/>
    <property type="molecule type" value="Genomic_DNA"/>
</dbReference>
<feature type="compositionally biased region" description="Basic and acidic residues" evidence="1">
    <location>
        <begin position="79"/>
        <end position="89"/>
    </location>
</feature>
<name>A0ABS2LF75_9CELL</name>